<feature type="transmembrane region" description="Helical" evidence="1">
    <location>
        <begin position="197"/>
        <end position="221"/>
    </location>
</feature>
<protein>
    <recommendedName>
        <fullName evidence="6">MacB-like periplasmic core domain-containing protein</fullName>
    </recommendedName>
</protein>
<organism evidence="2 4">
    <name type="scientific">Streptococcus azizii</name>
    <dbReference type="NCBI Taxonomy" id="1579424"/>
    <lineage>
        <taxon>Bacteria</taxon>
        <taxon>Bacillati</taxon>
        <taxon>Bacillota</taxon>
        <taxon>Bacilli</taxon>
        <taxon>Lactobacillales</taxon>
        <taxon>Streptococcaceae</taxon>
        <taxon>Streptococcus</taxon>
    </lineage>
</organism>
<accession>A0AB36JQN9</accession>
<feature type="transmembrane region" description="Helical" evidence="1">
    <location>
        <begin position="273"/>
        <end position="293"/>
    </location>
</feature>
<dbReference type="Proteomes" id="UP000188600">
    <property type="component" value="Unassembled WGS sequence"/>
</dbReference>
<gene>
    <name evidence="3" type="ORF">BVE84_04850</name>
    <name evidence="2" type="ORF">BVE86_04690</name>
</gene>
<reference evidence="4 5" key="1">
    <citation type="submission" date="2016-12" db="EMBL/GenBank/DDBJ databases">
        <authorList>
            <person name="Gulvik C.A."/>
        </authorList>
    </citation>
    <scope>NUCLEOTIDE SEQUENCE [LARGE SCALE GENOMIC DNA]</scope>
    <source>
        <strain evidence="3 5">12-5202</strain>
        <strain evidence="2 4">12-5291</strain>
    </source>
</reference>
<dbReference type="AlphaFoldDB" id="A0AB36JQN9"/>
<keyword evidence="1" id="KW-0472">Membrane</keyword>
<keyword evidence="1" id="KW-0812">Transmembrane</keyword>
<dbReference type="EMBL" id="MSPR01000007">
    <property type="protein sequence ID" value="ONK29851.1"/>
    <property type="molecule type" value="Genomic_DNA"/>
</dbReference>
<evidence type="ECO:0008006" key="6">
    <source>
        <dbReference type="Google" id="ProtNLM"/>
    </source>
</evidence>
<evidence type="ECO:0000313" key="4">
    <source>
        <dbReference type="Proteomes" id="UP000188600"/>
    </source>
</evidence>
<feature type="transmembrane region" description="Helical" evidence="1">
    <location>
        <begin position="246"/>
        <end position="267"/>
    </location>
</feature>
<dbReference type="EMBL" id="MSPT01000008">
    <property type="protein sequence ID" value="ONK27671.1"/>
    <property type="molecule type" value="Genomic_DNA"/>
</dbReference>
<feature type="transmembrane region" description="Helical" evidence="1">
    <location>
        <begin position="7"/>
        <end position="24"/>
    </location>
</feature>
<dbReference type="Proteomes" id="UP000188946">
    <property type="component" value="Unassembled WGS sequence"/>
</dbReference>
<keyword evidence="1" id="KW-1133">Transmembrane helix</keyword>
<comment type="caution">
    <text evidence="2">The sequence shown here is derived from an EMBL/GenBank/DDBJ whole genome shotgun (WGS) entry which is preliminary data.</text>
</comment>
<evidence type="ECO:0000313" key="5">
    <source>
        <dbReference type="Proteomes" id="UP000188946"/>
    </source>
</evidence>
<proteinExistence type="predicted"/>
<name>A0AB36JQN9_9STRE</name>
<keyword evidence="5" id="KW-1185">Reference proteome</keyword>
<evidence type="ECO:0000256" key="1">
    <source>
        <dbReference type="SAM" id="Phobius"/>
    </source>
</evidence>
<evidence type="ECO:0000313" key="2">
    <source>
        <dbReference type="EMBL" id="ONK27671.1"/>
    </source>
</evidence>
<evidence type="ECO:0000313" key="3">
    <source>
        <dbReference type="EMBL" id="ONK29851.1"/>
    </source>
</evidence>
<sequence>MRKLKEILTYIPLLILLITLWLNYCYQRQQELIILESNTLKTSYHLLISSDKMNDVLKQMEASSSNFWLIREMKDGNKEVLNIFANDWLKISFPLKIGRLLSTNDVSTALVGQSVETILEEGREYVICFNQRYEVIGRIGMLDNSPLSNTVIISDKRFLFSDGEVSLNGDFEDSKLVDLGEVGDNRGIERLLSLSKFALLIQIGTLVLVSLSTIIWIHFFIQKKCICYRIYYLLGKDYQSIYRKELCKLFLINSSIMALSFGLFVAIKERMDILFQFLLLMVFELICFTYFFYRGLDNADK</sequence>